<feature type="non-terminal residue" evidence="1">
    <location>
        <position position="197"/>
    </location>
</feature>
<comment type="caution">
    <text evidence="1">The sequence shown here is derived from an EMBL/GenBank/DDBJ whole genome shotgun (WGS) entry which is preliminary data.</text>
</comment>
<sequence>RIDEAVEECLCGVVFLTIVQSTTSGNRLTQYVNNKRRPPLRRLLDYGCRSTESYRDLIEHISHSRRTPPTPAGLTVPAYFEKWSAVATDFLDSLPLAMYGATDWPIMQALMHFGDLGKGNKFHEYANASAKMKRRYSDLRPSFARALLPLGDRSSKLIDEMPFEEKDALLRDHENTIVRTMFQAAKSVASSWSTADG</sequence>
<accession>A0A7J6RQK4</accession>
<dbReference type="Proteomes" id="UP000574390">
    <property type="component" value="Unassembled WGS sequence"/>
</dbReference>
<proteinExistence type="predicted"/>
<evidence type="ECO:0000313" key="1">
    <source>
        <dbReference type="EMBL" id="KAF4722823.1"/>
    </source>
</evidence>
<gene>
    <name evidence="1" type="ORF">FOZ62_014137</name>
</gene>
<dbReference type="EMBL" id="JABANM010020443">
    <property type="protein sequence ID" value="KAF4722823.1"/>
    <property type="molecule type" value="Genomic_DNA"/>
</dbReference>
<name>A0A7J6RQK4_PEROL</name>
<protein>
    <submittedName>
        <fullName evidence="1">Uncharacterized protein</fullName>
    </submittedName>
</protein>
<evidence type="ECO:0000313" key="2">
    <source>
        <dbReference type="Proteomes" id="UP000574390"/>
    </source>
</evidence>
<feature type="non-terminal residue" evidence="1">
    <location>
        <position position="1"/>
    </location>
</feature>
<reference evidence="1 2" key="1">
    <citation type="submission" date="2020-04" db="EMBL/GenBank/DDBJ databases">
        <title>Perkinsus olseni comparative genomics.</title>
        <authorList>
            <person name="Bogema D.R."/>
        </authorList>
    </citation>
    <scope>NUCLEOTIDE SEQUENCE [LARGE SCALE GENOMIC DNA]</scope>
    <source>
        <strain evidence="1">ATCC PRA-205</strain>
    </source>
</reference>
<dbReference type="AlphaFoldDB" id="A0A7J6RQK4"/>
<organism evidence="1 2">
    <name type="scientific">Perkinsus olseni</name>
    <name type="common">Perkinsus atlanticus</name>
    <dbReference type="NCBI Taxonomy" id="32597"/>
    <lineage>
        <taxon>Eukaryota</taxon>
        <taxon>Sar</taxon>
        <taxon>Alveolata</taxon>
        <taxon>Perkinsozoa</taxon>
        <taxon>Perkinsea</taxon>
        <taxon>Perkinsida</taxon>
        <taxon>Perkinsidae</taxon>
        <taxon>Perkinsus</taxon>
    </lineage>
</organism>